<evidence type="ECO:0000313" key="6">
    <source>
        <dbReference type="EMBL" id="KAG0247244.1"/>
    </source>
</evidence>
<dbReference type="GO" id="GO:0045905">
    <property type="term" value="P:positive regulation of translational termination"/>
    <property type="evidence" value="ECO:0007669"/>
    <property type="project" value="UniProtKB-UniRule"/>
</dbReference>
<evidence type="ECO:0000256" key="3">
    <source>
        <dbReference type="ARBA" id="ARBA00023071"/>
    </source>
</evidence>
<dbReference type="InterPro" id="IPR048670">
    <property type="entry name" value="IF5A-like_N"/>
</dbReference>
<sequence>MLNIQFEDNGPSQLCLASCSDLRKNEYTLIKDRPCKIVDISTSKPDGYGHVYVKLVAIDIFTGDRLEDLLPSTRTMGIPNVIYTEYILGNIDDDYLCLLLSDGGQKENVKPPKGDLGDKMVKEFNEGKRLTVTVVSAMDEEVVVACREDKEN</sequence>
<dbReference type="InterPro" id="IPR014722">
    <property type="entry name" value="Rib_uL2_dom2"/>
</dbReference>
<dbReference type="NCBIfam" id="TIGR00037">
    <property type="entry name" value="eIF_5A"/>
    <property type="match status" value="1"/>
</dbReference>
<comment type="similarity">
    <text evidence="1 4">Belongs to the eIF-5A family.</text>
</comment>
<keyword evidence="3 4" id="KW-0385">Hypusine</keyword>
<organism evidence="6 7">
    <name type="scientific">Mortierella polycephala</name>
    <dbReference type="NCBI Taxonomy" id="41804"/>
    <lineage>
        <taxon>Eukaryota</taxon>
        <taxon>Fungi</taxon>
        <taxon>Fungi incertae sedis</taxon>
        <taxon>Mucoromycota</taxon>
        <taxon>Mortierellomycotina</taxon>
        <taxon>Mortierellomycetes</taxon>
        <taxon>Mortierellales</taxon>
        <taxon>Mortierellaceae</taxon>
        <taxon>Mortierella</taxon>
    </lineage>
</organism>
<dbReference type="PIRSF" id="PIRSF003025">
    <property type="entry name" value="eIF5A"/>
    <property type="match status" value="1"/>
</dbReference>
<dbReference type="EMBL" id="JAAAJA010001506">
    <property type="protein sequence ID" value="KAG0247244.1"/>
    <property type="molecule type" value="Genomic_DNA"/>
</dbReference>
<dbReference type="OrthoDB" id="9975114at2759"/>
<evidence type="ECO:0000259" key="5">
    <source>
        <dbReference type="SMART" id="SM01376"/>
    </source>
</evidence>
<dbReference type="GO" id="GO:0003746">
    <property type="term" value="F:translation elongation factor activity"/>
    <property type="evidence" value="ECO:0007669"/>
    <property type="project" value="UniProtKB-UniRule"/>
</dbReference>
<comment type="caution">
    <text evidence="6">The sequence shown here is derived from an EMBL/GenBank/DDBJ whole genome shotgun (WGS) entry which is preliminary data.</text>
</comment>
<dbReference type="Pfam" id="PF21485">
    <property type="entry name" value="IF5A-like_N"/>
    <property type="match status" value="1"/>
</dbReference>
<dbReference type="Pfam" id="PF01287">
    <property type="entry name" value="eIF-5a"/>
    <property type="match status" value="1"/>
</dbReference>
<proteinExistence type="inferred from homology"/>
<keyword evidence="7" id="KW-1185">Reference proteome</keyword>
<dbReference type="GO" id="GO:0043022">
    <property type="term" value="F:ribosome binding"/>
    <property type="evidence" value="ECO:0007669"/>
    <property type="project" value="UniProtKB-UniRule"/>
</dbReference>
<dbReference type="InterPro" id="IPR020189">
    <property type="entry name" value="IF5A_C"/>
</dbReference>
<evidence type="ECO:0000256" key="2">
    <source>
        <dbReference type="ARBA" id="ARBA00022917"/>
    </source>
</evidence>
<dbReference type="Proteomes" id="UP000726737">
    <property type="component" value="Unassembled WGS sequence"/>
</dbReference>
<evidence type="ECO:0000256" key="1">
    <source>
        <dbReference type="ARBA" id="ARBA00006016"/>
    </source>
</evidence>
<dbReference type="SUPFAM" id="SSF50249">
    <property type="entry name" value="Nucleic acid-binding proteins"/>
    <property type="match status" value="1"/>
</dbReference>
<dbReference type="InterPro" id="IPR008991">
    <property type="entry name" value="Translation_prot_SH3-like_sf"/>
</dbReference>
<dbReference type="GO" id="GO:0003743">
    <property type="term" value="F:translation initiation factor activity"/>
    <property type="evidence" value="ECO:0007669"/>
    <property type="project" value="UniProtKB-KW"/>
</dbReference>
<evidence type="ECO:0000313" key="7">
    <source>
        <dbReference type="Proteomes" id="UP000726737"/>
    </source>
</evidence>
<keyword evidence="6" id="KW-0396">Initiation factor</keyword>
<accession>A0A9P6PJR0</accession>
<dbReference type="InterPro" id="IPR012340">
    <property type="entry name" value="NA-bd_OB-fold"/>
</dbReference>
<comment type="PTM">
    <text evidence="4">eIF-5A seems to be the only eukaryotic protein to have a hypusine residue which is a post-translational modification of a lysine by the addition of a butylamino group.</text>
</comment>
<dbReference type="SMART" id="SM01376">
    <property type="entry name" value="eIF-5a"/>
    <property type="match status" value="1"/>
</dbReference>
<protein>
    <recommendedName>
        <fullName evidence="4">Eukaryotic translation initiation factor 5A</fullName>
        <shortName evidence="4">eIF-5A</shortName>
    </recommendedName>
</protein>
<evidence type="ECO:0000256" key="4">
    <source>
        <dbReference type="RuleBase" id="RU362005"/>
    </source>
</evidence>
<dbReference type="PANTHER" id="PTHR11673">
    <property type="entry name" value="TRANSLATION INITIATION FACTOR 5A FAMILY MEMBER"/>
    <property type="match status" value="1"/>
</dbReference>
<dbReference type="GO" id="GO:0003723">
    <property type="term" value="F:RNA binding"/>
    <property type="evidence" value="ECO:0007669"/>
    <property type="project" value="InterPro"/>
</dbReference>
<reference evidence="6" key="1">
    <citation type="journal article" date="2020" name="Fungal Divers.">
        <title>Resolving the Mortierellaceae phylogeny through synthesis of multi-gene phylogenetics and phylogenomics.</title>
        <authorList>
            <person name="Vandepol N."/>
            <person name="Liber J."/>
            <person name="Desiro A."/>
            <person name="Na H."/>
            <person name="Kennedy M."/>
            <person name="Barry K."/>
            <person name="Grigoriev I.V."/>
            <person name="Miller A.N."/>
            <person name="O'Donnell K."/>
            <person name="Stajich J.E."/>
            <person name="Bonito G."/>
        </authorList>
    </citation>
    <scope>NUCLEOTIDE SEQUENCE</scope>
    <source>
        <strain evidence="6">KOD948</strain>
    </source>
</reference>
<dbReference type="SUPFAM" id="SSF50104">
    <property type="entry name" value="Translation proteins SH3-like domain"/>
    <property type="match status" value="1"/>
</dbReference>
<dbReference type="InterPro" id="IPR001884">
    <property type="entry name" value="IF5A-like"/>
</dbReference>
<comment type="function">
    <text evidence="4">Translation factor that promotes translation elongation and termination, particularly upon ribosome stalling at specific amino acid sequence contexts. Binds between the exit (E) and peptidyl (P) site of the ribosome and promotes rescue of stalled ribosome: specifically required for efficient translation of polyproline-containing peptides as well as other motifs that stall the ribosome. Acts as ribosome quality control (RQC) cofactor by joining the RQC complex to facilitate peptidyl transfer during CAT tailing step.</text>
</comment>
<dbReference type="AlphaFoldDB" id="A0A9P6PJR0"/>
<gene>
    <name evidence="6" type="primary">TIF51_2</name>
    <name evidence="6" type="ORF">BG011_001815</name>
</gene>
<dbReference type="Gene3D" id="2.30.30.30">
    <property type="match status" value="1"/>
</dbReference>
<dbReference type="GO" id="GO:0045901">
    <property type="term" value="P:positive regulation of translational elongation"/>
    <property type="evidence" value="ECO:0007669"/>
    <property type="project" value="UniProtKB-UniRule"/>
</dbReference>
<feature type="domain" description="Translation initiation factor 5A C-terminal" evidence="5">
    <location>
        <begin position="80"/>
        <end position="147"/>
    </location>
</feature>
<name>A0A9P6PJR0_9FUNG</name>
<dbReference type="Gene3D" id="2.40.50.140">
    <property type="entry name" value="Nucleic acid-binding proteins"/>
    <property type="match status" value="1"/>
</dbReference>
<keyword evidence="2 4" id="KW-0648">Protein biosynthesis</keyword>
<dbReference type="FunFam" id="2.40.50.140:FF:000034">
    <property type="entry name" value="Eukaryotic translation initiation factor 5A"/>
    <property type="match status" value="1"/>
</dbReference>